<sequence>MRQNSLLLAVLAALFVALLVQASPTRPPSRPPSPASPIRPPRPPSRPPSPASPIKPPSKPVRKATKPPKTKPAAPPARGSGPSTSSSNQETATSRTEFLTTKAKCNTHTTCETCAGALKEVKVRLPGEGSSRKGPTVNARCAWQQATSDPQGKCIGIEVDARPPSPPLHLITDKKQCDALEQVVRAHQKQILKEKQEAYVIQLWNAMESHVLGTEDSRNAKSGTHVAGAWLDKNKQDALTVERVTQLAISVQNPAKTLWLDDPRTVDNRKKYPGPYFTAMDVENMCKAALIALVELLHDEGRDGRQSPTGSEHSSSGSTHNADTITIPPQNRAFSVESPVTHHNVCITIAPQKTEADYSCYPSNTKVTTTPVGKECTNFRGK</sequence>
<name>A0A166A5M1_EXIGL</name>
<gene>
    <name evidence="3" type="ORF">EXIGLDRAFT_696491</name>
</gene>
<organism evidence="3 4">
    <name type="scientific">Exidia glandulosa HHB12029</name>
    <dbReference type="NCBI Taxonomy" id="1314781"/>
    <lineage>
        <taxon>Eukaryota</taxon>
        <taxon>Fungi</taxon>
        <taxon>Dikarya</taxon>
        <taxon>Basidiomycota</taxon>
        <taxon>Agaricomycotina</taxon>
        <taxon>Agaricomycetes</taxon>
        <taxon>Auriculariales</taxon>
        <taxon>Exidiaceae</taxon>
        <taxon>Exidia</taxon>
    </lineage>
</organism>
<accession>A0A166A5M1</accession>
<proteinExistence type="predicted"/>
<feature type="region of interest" description="Disordered" evidence="1">
    <location>
        <begin position="301"/>
        <end position="326"/>
    </location>
</feature>
<dbReference type="AlphaFoldDB" id="A0A166A5M1"/>
<feature type="chain" id="PRO_5007870466" evidence="2">
    <location>
        <begin position="23"/>
        <end position="382"/>
    </location>
</feature>
<feature type="region of interest" description="Disordered" evidence="1">
    <location>
        <begin position="23"/>
        <end position="95"/>
    </location>
</feature>
<evidence type="ECO:0000313" key="4">
    <source>
        <dbReference type="Proteomes" id="UP000077266"/>
    </source>
</evidence>
<evidence type="ECO:0000313" key="3">
    <source>
        <dbReference type="EMBL" id="KZV88709.1"/>
    </source>
</evidence>
<dbReference type="Proteomes" id="UP000077266">
    <property type="component" value="Unassembled WGS sequence"/>
</dbReference>
<keyword evidence="2" id="KW-0732">Signal</keyword>
<dbReference type="InParanoid" id="A0A166A5M1"/>
<keyword evidence="4" id="KW-1185">Reference proteome</keyword>
<evidence type="ECO:0000256" key="1">
    <source>
        <dbReference type="SAM" id="MobiDB-lite"/>
    </source>
</evidence>
<feature type="compositionally biased region" description="Low complexity" evidence="1">
    <location>
        <begin position="307"/>
        <end position="320"/>
    </location>
</feature>
<feature type="compositionally biased region" description="Basic residues" evidence="1">
    <location>
        <begin position="60"/>
        <end position="69"/>
    </location>
</feature>
<dbReference type="EMBL" id="KV426092">
    <property type="protein sequence ID" value="KZV88709.1"/>
    <property type="molecule type" value="Genomic_DNA"/>
</dbReference>
<feature type="compositionally biased region" description="Low complexity" evidence="1">
    <location>
        <begin position="76"/>
        <end position="87"/>
    </location>
</feature>
<reference evidence="3 4" key="1">
    <citation type="journal article" date="2016" name="Mol. Biol. Evol.">
        <title>Comparative Genomics of Early-Diverging Mushroom-Forming Fungi Provides Insights into the Origins of Lignocellulose Decay Capabilities.</title>
        <authorList>
            <person name="Nagy L.G."/>
            <person name="Riley R."/>
            <person name="Tritt A."/>
            <person name="Adam C."/>
            <person name="Daum C."/>
            <person name="Floudas D."/>
            <person name="Sun H."/>
            <person name="Yadav J.S."/>
            <person name="Pangilinan J."/>
            <person name="Larsson K.H."/>
            <person name="Matsuura K."/>
            <person name="Barry K."/>
            <person name="Labutti K."/>
            <person name="Kuo R."/>
            <person name="Ohm R.A."/>
            <person name="Bhattacharya S.S."/>
            <person name="Shirouzu T."/>
            <person name="Yoshinaga Y."/>
            <person name="Martin F.M."/>
            <person name="Grigoriev I.V."/>
            <person name="Hibbett D.S."/>
        </authorList>
    </citation>
    <scope>NUCLEOTIDE SEQUENCE [LARGE SCALE GENOMIC DNA]</scope>
    <source>
        <strain evidence="3 4">HHB12029</strain>
    </source>
</reference>
<evidence type="ECO:0000256" key="2">
    <source>
        <dbReference type="SAM" id="SignalP"/>
    </source>
</evidence>
<feature type="signal peptide" evidence="2">
    <location>
        <begin position="1"/>
        <end position="22"/>
    </location>
</feature>
<feature type="compositionally biased region" description="Pro residues" evidence="1">
    <location>
        <begin position="25"/>
        <end position="59"/>
    </location>
</feature>
<protein>
    <submittedName>
        <fullName evidence="3">Uncharacterized protein</fullName>
    </submittedName>
</protein>